<dbReference type="HOGENOM" id="CLU_1748453_0_0_5"/>
<evidence type="ECO:0000313" key="3">
    <source>
        <dbReference type="Proteomes" id="UP000006578"/>
    </source>
</evidence>
<dbReference type="EMBL" id="CP000356">
    <property type="protein sequence ID" value="ABF51978.1"/>
    <property type="molecule type" value="Genomic_DNA"/>
</dbReference>
<sequence length="149" mass="16908">MNDLSFMDVANVAELRLWRHHMLERERERLEQRQRGYRTVVAAVAAGGIVLVAVLIDQMLRLSGAAGLAALLPSGALEMLQLISVFAGLLILAFWLFDRWRQLRYDEEILKTRMLLLEEQDNGSRPETTARDTGSHTEALLERGEGYLT</sequence>
<dbReference type="Proteomes" id="UP000006578">
    <property type="component" value="Chromosome"/>
</dbReference>
<dbReference type="AlphaFoldDB" id="Q1GWJ4"/>
<evidence type="ECO:0000256" key="1">
    <source>
        <dbReference type="SAM" id="Phobius"/>
    </source>
</evidence>
<feature type="transmembrane region" description="Helical" evidence="1">
    <location>
        <begin position="76"/>
        <end position="97"/>
    </location>
</feature>
<reference evidence="2 3" key="1">
    <citation type="journal article" date="2009" name="Proc. Natl. Acad. Sci. U.S.A.">
        <title>The genomic basis of trophic strategy in marine bacteria.</title>
        <authorList>
            <person name="Lauro F.M."/>
            <person name="McDougald D."/>
            <person name="Thomas T."/>
            <person name="Williams T.J."/>
            <person name="Egan S."/>
            <person name="Rice S."/>
            <person name="DeMaere M.Z."/>
            <person name="Ting L."/>
            <person name="Ertan H."/>
            <person name="Johnson J."/>
            <person name="Ferriera S."/>
            <person name="Lapidus A."/>
            <person name="Anderson I."/>
            <person name="Kyrpides N."/>
            <person name="Munk A.C."/>
            <person name="Detter C."/>
            <person name="Han C.S."/>
            <person name="Brown M.V."/>
            <person name="Robb F.T."/>
            <person name="Kjelleberg S."/>
            <person name="Cavicchioli R."/>
        </authorList>
    </citation>
    <scope>NUCLEOTIDE SEQUENCE [LARGE SCALE GENOMIC DNA]</scope>
    <source>
        <strain evidence="3">DSM 13593 / LMG 18877 / RB2256</strain>
    </source>
</reference>
<gene>
    <name evidence="2" type="ordered locus">Sala_0255</name>
</gene>
<accession>Q1GWJ4</accession>
<keyword evidence="1" id="KW-1133">Transmembrane helix</keyword>
<dbReference type="STRING" id="317655.Sala_0255"/>
<keyword evidence="1" id="KW-0812">Transmembrane</keyword>
<feature type="transmembrane region" description="Helical" evidence="1">
    <location>
        <begin position="37"/>
        <end position="56"/>
    </location>
</feature>
<keyword evidence="3" id="KW-1185">Reference proteome</keyword>
<name>Q1GWJ4_SPHAL</name>
<dbReference type="RefSeq" id="WP_011540570.1">
    <property type="nucleotide sequence ID" value="NC_008048.1"/>
</dbReference>
<organism evidence="2 3">
    <name type="scientific">Sphingopyxis alaskensis (strain DSM 13593 / LMG 18877 / RB2256)</name>
    <name type="common">Sphingomonas alaskensis</name>
    <dbReference type="NCBI Taxonomy" id="317655"/>
    <lineage>
        <taxon>Bacteria</taxon>
        <taxon>Pseudomonadati</taxon>
        <taxon>Pseudomonadota</taxon>
        <taxon>Alphaproteobacteria</taxon>
        <taxon>Sphingomonadales</taxon>
        <taxon>Sphingomonadaceae</taxon>
        <taxon>Sphingopyxis</taxon>
    </lineage>
</organism>
<evidence type="ECO:0000313" key="2">
    <source>
        <dbReference type="EMBL" id="ABF51978.1"/>
    </source>
</evidence>
<keyword evidence="1" id="KW-0472">Membrane</keyword>
<dbReference type="KEGG" id="sal:Sala_0255"/>
<protein>
    <submittedName>
        <fullName evidence="2">Uncharacterized protein</fullName>
    </submittedName>
</protein>
<proteinExistence type="predicted"/>